<proteinExistence type="predicted"/>
<reference evidence="2 3" key="1">
    <citation type="submission" date="2014-04" db="EMBL/GenBank/DDBJ databases">
        <authorList>
            <consortium name="DOE Joint Genome Institute"/>
            <person name="Kuo A."/>
            <person name="Girlanda M."/>
            <person name="Perotto S."/>
            <person name="Kohler A."/>
            <person name="Nagy L.G."/>
            <person name="Floudas D."/>
            <person name="Copeland A."/>
            <person name="Barry K.W."/>
            <person name="Cichocki N."/>
            <person name="Veneault-Fourrey C."/>
            <person name="LaButti K."/>
            <person name="Lindquist E.A."/>
            <person name="Lipzen A."/>
            <person name="Lundell T."/>
            <person name="Morin E."/>
            <person name="Murat C."/>
            <person name="Sun H."/>
            <person name="Tunlid A."/>
            <person name="Henrissat B."/>
            <person name="Grigoriev I.V."/>
            <person name="Hibbett D.S."/>
            <person name="Martin F."/>
            <person name="Nordberg H.P."/>
            <person name="Cantor M.N."/>
            <person name="Hua S.X."/>
        </authorList>
    </citation>
    <scope>NUCLEOTIDE SEQUENCE [LARGE SCALE GENOMIC DNA]</scope>
    <source>
        <strain evidence="2 3">MUT 4182</strain>
    </source>
</reference>
<organism evidence="2 3">
    <name type="scientific">Tulasnella calospora MUT 4182</name>
    <dbReference type="NCBI Taxonomy" id="1051891"/>
    <lineage>
        <taxon>Eukaryota</taxon>
        <taxon>Fungi</taxon>
        <taxon>Dikarya</taxon>
        <taxon>Basidiomycota</taxon>
        <taxon>Agaricomycotina</taxon>
        <taxon>Agaricomycetes</taxon>
        <taxon>Cantharellales</taxon>
        <taxon>Tulasnellaceae</taxon>
        <taxon>Tulasnella</taxon>
    </lineage>
</organism>
<evidence type="ECO:0000313" key="3">
    <source>
        <dbReference type="Proteomes" id="UP000054248"/>
    </source>
</evidence>
<dbReference type="AlphaFoldDB" id="A0A0C3Q5Y8"/>
<reference evidence="3" key="2">
    <citation type="submission" date="2015-01" db="EMBL/GenBank/DDBJ databases">
        <title>Evolutionary Origins and Diversification of the Mycorrhizal Mutualists.</title>
        <authorList>
            <consortium name="DOE Joint Genome Institute"/>
            <consortium name="Mycorrhizal Genomics Consortium"/>
            <person name="Kohler A."/>
            <person name="Kuo A."/>
            <person name="Nagy L.G."/>
            <person name="Floudas D."/>
            <person name="Copeland A."/>
            <person name="Barry K.W."/>
            <person name="Cichocki N."/>
            <person name="Veneault-Fourrey C."/>
            <person name="LaButti K."/>
            <person name="Lindquist E.A."/>
            <person name="Lipzen A."/>
            <person name="Lundell T."/>
            <person name="Morin E."/>
            <person name="Murat C."/>
            <person name="Riley R."/>
            <person name="Ohm R."/>
            <person name="Sun H."/>
            <person name="Tunlid A."/>
            <person name="Henrissat B."/>
            <person name="Grigoriev I.V."/>
            <person name="Hibbett D.S."/>
            <person name="Martin F."/>
        </authorList>
    </citation>
    <scope>NUCLEOTIDE SEQUENCE [LARGE SCALE GENOMIC DNA]</scope>
    <source>
        <strain evidence="3">MUT 4182</strain>
    </source>
</reference>
<evidence type="ECO:0000256" key="1">
    <source>
        <dbReference type="SAM" id="MobiDB-lite"/>
    </source>
</evidence>
<name>A0A0C3Q5Y8_9AGAM</name>
<gene>
    <name evidence="2" type="ORF">M407DRAFT_31737</name>
</gene>
<sequence length="138" mass="15172">MNLYLNPAHEEAGILARMQLKRIEELTAQSCHWENLFRTSQAQNTELSRDLAKALSQRDVLQMELGQSLSAVKRTLCRARATEDYASALRGGDYAAKAPLPHSDESSDSPSTSDSSSIASHTSTNQSSINTPNNHQKN</sequence>
<feature type="compositionally biased region" description="Polar residues" evidence="1">
    <location>
        <begin position="129"/>
        <end position="138"/>
    </location>
</feature>
<protein>
    <submittedName>
        <fullName evidence="2">Uncharacterized protein</fullName>
    </submittedName>
</protein>
<dbReference type="Proteomes" id="UP000054248">
    <property type="component" value="Unassembled WGS sequence"/>
</dbReference>
<feature type="compositionally biased region" description="Low complexity" evidence="1">
    <location>
        <begin position="108"/>
        <end position="128"/>
    </location>
</feature>
<dbReference type="HOGENOM" id="CLU_1856761_0_0_1"/>
<feature type="region of interest" description="Disordered" evidence="1">
    <location>
        <begin position="88"/>
        <end position="138"/>
    </location>
</feature>
<dbReference type="EMBL" id="KN823274">
    <property type="protein sequence ID" value="KIO18599.1"/>
    <property type="molecule type" value="Genomic_DNA"/>
</dbReference>
<keyword evidence="3" id="KW-1185">Reference proteome</keyword>
<evidence type="ECO:0000313" key="2">
    <source>
        <dbReference type="EMBL" id="KIO18599.1"/>
    </source>
</evidence>
<accession>A0A0C3Q5Y8</accession>